<keyword evidence="4" id="KW-0378">Hydrolase</keyword>
<comment type="caution">
    <text evidence="7">The sequence shown here is derived from an EMBL/GenBank/DDBJ whole genome shotgun (WGS) entry which is preliminary data.</text>
</comment>
<proteinExistence type="inferred from homology"/>
<accession>A0ABV8PUQ0</accession>
<keyword evidence="5" id="KW-0862">Zinc</keyword>
<dbReference type="InterPro" id="IPR051013">
    <property type="entry name" value="MBL_superfamily_lactonases"/>
</dbReference>
<comment type="cofactor">
    <cofactor evidence="1">
        <name>Zn(2+)</name>
        <dbReference type="ChEBI" id="CHEBI:29105"/>
    </cofactor>
</comment>
<protein>
    <submittedName>
        <fullName evidence="7">N-acyl homoserine lactonase family protein</fullName>
    </submittedName>
</protein>
<dbReference type="RefSeq" id="WP_379012355.1">
    <property type="nucleotide sequence ID" value="NZ_JBHSDC010000002.1"/>
</dbReference>
<evidence type="ECO:0000259" key="6">
    <source>
        <dbReference type="SMART" id="SM00849"/>
    </source>
</evidence>
<evidence type="ECO:0000256" key="2">
    <source>
        <dbReference type="ARBA" id="ARBA00007749"/>
    </source>
</evidence>
<keyword evidence="3" id="KW-0479">Metal-binding</keyword>
<name>A0ABV8PUQ0_9BACT</name>
<evidence type="ECO:0000256" key="1">
    <source>
        <dbReference type="ARBA" id="ARBA00001947"/>
    </source>
</evidence>
<dbReference type="CDD" id="cd07729">
    <property type="entry name" value="AHL_lactonase_MBL-fold"/>
    <property type="match status" value="1"/>
</dbReference>
<sequence length="341" mass="38337">MERRKFLNDSAKYAALTMAGASIISNKAFASHVLNDTAIDFKNTSATDVAATYQNVSTVVKLRGKDVKIHGLCTGTVAVKRNFRTKKGNGSMAKINILLDHHYTDYMPIWVWIIEHPDGIIAIDTGEIADSKNVETFLAKESAYSKYVLKRTSKKNIEKEDELNYQLEKIKLKPDDIGLVVLTHLHLDHTDGLKFFPKQEIIVGNMEFKKPYSNAPSTYPNWFKPNLVNYTKGNIEIFDQAYPINTAGDLFYVPTPGHTHGHSSVIFKTDEYNIIFAGDTSYNQGQVLRGELAGVNADFGKSKETYTKLIAFANQKKTIYLPSHDENSGNRLLNRSFMVNI</sequence>
<keyword evidence="8" id="KW-1185">Reference proteome</keyword>
<gene>
    <name evidence="7" type="ORF">ACFOW1_03650</name>
</gene>
<dbReference type="Proteomes" id="UP001595906">
    <property type="component" value="Unassembled WGS sequence"/>
</dbReference>
<dbReference type="SUPFAM" id="SSF56281">
    <property type="entry name" value="Metallo-hydrolase/oxidoreductase"/>
    <property type="match status" value="1"/>
</dbReference>
<dbReference type="Gene3D" id="3.60.15.10">
    <property type="entry name" value="Ribonuclease Z/Hydroxyacylglutathione hydrolase-like"/>
    <property type="match status" value="1"/>
</dbReference>
<evidence type="ECO:0000313" key="7">
    <source>
        <dbReference type="EMBL" id="MFC4230970.1"/>
    </source>
</evidence>
<dbReference type="EMBL" id="JBHSDC010000002">
    <property type="protein sequence ID" value="MFC4230970.1"/>
    <property type="molecule type" value="Genomic_DNA"/>
</dbReference>
<comment type="similarity">
    <text evidence="2">Belongs to the metallo-beta-lactamase superfamily.</text>
</comment>
<evidence type="ECO:0000256" key="5">
    <source>
        <dbReference type="ARBA" id="ARBA00022833"/>
    </source>
</evidence>
<dbReference type="PANTHER" id="PTHR42978">
    <property type="entry name" value="QUORUM-QUENCHING LACTONASE YTNP-RELATED-RELATED"/>
    <property type="match status" value="1"/>
</dbReference>
<evidence type="ECO:0000256" key="4">
    <source>
        <dbReference type="ARBA" id="ARBA00022801"/>
    </source>
</evidence>
<organism evidence="7 8">
    <name type="scientific">Parasediminibacterium paludis</name>
    <dbReference type="NCBI Taxonomy" id="908966"/>
    <lineage>
        <taxon>Bacteria</taxon>
        <taxon>Pseudomonadati</taxon>
        <taxon>Bacteroidota</taxon>
        <taxon>Chitinophagia</taxon>
        <taxon>Chitinophagales</taxon>
        <taxon>Chitinophagaceae</taxon>
        <taxon>Parasediminibacterium</taxon>
    </lineage>
</organism>
<dbReference type="InterPro" id="IPR001279">
    <property type="entry name" value="Metallo-B-lactamas"/>
</dbReference>
<feature type="domain" description="Metallo-beta-lactamase" evidence="6">
    <location>
        <begin position="108"/>
        <end position="324"/>
    </location>
</feature>
<reference evidence="8" key="1">
    <citation type="journal article" date="2019" name="Int. J. Syst. Evol. Microbiol.">
        <title>The Global Catalogue of Microorganisms (GCM) 10K type strain sequencing project: providing services to taxonomists for standard genome sequencing and annotation.</title>
        <authorList>
            <consortium name="The Broad Institute Genomics Platform"/>
            <consortium name="The Broad Institute Genome Sequencing Center for Infectious Disease"/>
            <person name="Wu L."/>
            <person name="Ma J."/>
        </authorList>
    </citation>
    <scope>NUCLEOTIDE SEQUENCE [LARGE SCALE GENOMIC DNA]</scope>
    <source>
        <strain evidence="8">CECT 8010</strain>
    </source>
</reference>
<dbReference type="InterPro" id="IPR036866">
    <property type="entry name" value="RibonucZ/Hydroxyglut_hydro"/>
</dbReference>
<evidence type="ECO:0000256" key="3">
    <source>
        <dbReference type="ARBA" id="ARBA00022723"/>
    </source>
</evidence>
<dbReference type="Pfam" id="PF00753">
    <property type="entry name" value="Lactamase_B"/>
    <property type="match status" value="1"/>
</dbReference>
<evidence type="ECO:0000313" key="8">
    <source>
        <dbReference type="Proteomes" id="UP001595906"/>
    </source>
</evidence>
<dbReference type="PANTHER" id="PTHR42978:SF7">
    <property type="entry name" value="METALLO-HYDROLASE RV2300C-RELATED"/>
    <property type="match status" value="1"/>
</dbReference>
<dbReference type="SMART" id="SM00849">
    <property type="entry name" value="Lactamase_B"/>
    <property type="match status" value="1"/>
</dbReference>